<reference evidence="1" key="1">
    <citation type="submission" date="2018-06" db="EMBL/GenBank/DDBJ databases">
        <authorList>
            <person name="Zhirakovskaya E."/>
        </authorList>
    </citation>
    <scope>NUCLEOTIDE SEQUENCE</scope>
</reference>
<dbReference type="Gene3D" id="2.120.10.30">
    <property type="entry name" value="TolB, C-terminal domain"/>
    <property type="match status" value="1"/>
</dbReference>
<evidence type="ECO:0008006" key="2">
    <source>
        <dbReference type="Google" id="ProtNLM"/>
    </source>
</evidence>
<dbReference type="Pfam" id="PF17170">
    <property type="entry name" value="DUF5128"/>
    <property type="match status" value="1"/>
</dbReference>
<dbReference type="SUPFAM" id="SSF75011">
    <property type="entry name" value="3-carboxy-cis,cis-mucoante lactonizing enzyme"/>
    <property type="match status" value="1"/>
</dbReference>
<dbReference type="EMBL" id="UOEP01000043">
    <property type="protein sequence ID" value="VAW15074.1"/>
    <property type="molecule type" value="Genomic_DNA"/>
</dbReference>
<name>A0A3B0U2Q1_9ZZZZ</name>
<protein>
    <recommendedName>
        <fullName evidence="2">6-bladed beta-propeller</fullName>
    </recommendedName>
</protein>
<evidence type="ECO:0000313" key="1">
    <source>
        <dbReference type="EMBL" id="VAW15074.1"/>
    </source>
</evidence>
<dbReference type="InterPro" id="IPR011042">
    <property type="entry name" value="6-blade_b-propeller_TolB-like"/>
</dbReference>
<organism evidence="1">
    <name type="scientific">hydrothermal vent metagenome</name>
    <dbReference type="NCBI Taxonomy" id="652676"/>
    <lineage>
        <taxon>unclassified sequences</taxon>
        <taxon>metagenomes</taxon>
        <taxon>ecological metagenomes</taxon>
    </lineage>
</organism>
<dbReference type="AlphaFoldDB" id="A0A3B0U2Q1"/>
<sequence>MKQNLFLLTYLAFPILCCCGSKKEHQNKGIAAINAKNEVQTPIQINLPKKGKRDLNVSFFADTIVYIPLETNENSFLRRVTNVRMNDSIIVISDMRRILLFRHDGTFVRQIGHRGNGPKEYGTIANCQLYKDTIYVAHKRSITKYTLDGQFQGTKKLPHPPGFFTLTSDGAIALYSEHDGKVYFYDPTFNLKETLVVENSVFSDRSKFEIVDPADLFFQISRDKLLFTNYKSDTIWDISGAKKKVAYILDLKDKLLPWDKQVEYFKGDFKYFQKAAEPYQKVNLKEISDYLFILQKSWGTGKLNTIYVHNLVKNTTDAFNSDYIYDDLIGNIKLQARPSFSTDEAFITAIKATELIESLEGLNSKEPINDAKHLSWRVRMSKVKYDDNPVLVVIKPKK</sequence>
<accession>A0A3B0U2Q1</accession>
<gene>
    <name evidence="1" type="ORF">MNBD_BACTEROID01-866</name>
</gene>
<proteinExistence type="predicted"/>